<dbReference type="PANTHER" id="PTHR40099:SF1">
    <property type="entry name" value="ACETOLACTATE SYNTHASE, SMALL SUBUNIT"/>
    <property type="match status" value="1"/>
</dbReference>
<dbReference type="Gene3D" id="3.30.2130.10">
    <property type="entry name" value="VC0802-like"/>
    <property type="match status" value="1"/>
</dbReference>
<dbReference type="InterPro" id="IPR045739">
    <property type="entry name" value="ACT_dom_pair"/>
</dbReference>
<dbReference type="Pfam" id="PF19571">
    <property type="entry name" value="ACT_8"/>
    <property type="match status" value="1"/>
</dbReference>
<accession>A0A806KNH7</accession>
<sequence length="138" mass="15227">MLVKQISVFLPNKPGQALLPAKALGDAGIDLCAISLADSSDFGILRIITRDYERAIDILKSQGFITNLTDLIGVVAENVSGGLSSLLSVFEKENINIEYFYSYLPRKNSEAIMFFRVESPEGAVEKLLRNGVRLAREF</sequence>
<dbReference type="SUPFAM" id="SSF55021">
    <property type="entry name" value="ACT-like"/>
    <property type="match status" value="2"/>
</dbReference>
<dbReference type="AlphaFoldDB" id="A0A806KNH7"/>
<protein>
    <submittedName>
        <fullName evidence="2">Amino acid-binding ACT</fullName>
    </submittedName>
</protein>
<organism evidence="2">
    <name type="scientific">uncultured bacterium contig00029</name>
    <dbReference type="NCBI Taxonomy" id="1181518"/>
    <lineage>
        <taxon>Bacteria</taxon>
        <taxon>environmental samples</taxon>
    </lineage>
</organism>
<dbReference type="InterPro" id="IPR045865">
    <property type="entry name" value="ACT-like_dom_sf"/>
</dbReference>
<evidence type="ECO:0000259" key="1">
    <source>
        <dbReference type="PROSITE" id="PS51671"/>
    </source>
</evidence>
<proteinExistence type="predicted"/>
<dbReference type="EMBL" id="JQ844182">
    <property type="protein sequence ID" value="AGS52108.1"/>
    <property type="molecule type" value="Genomic_DNA"/>
</dbReference>
<evidence type="ECO:0000313" key="2">
    <source>
        <dbReference type="EMBL" id="AGS52108.1"/>
    </source>
</evidence>
<dbReference type="CDD" id="cd04882">
    <property type="entry name" value="ACT_Bt0572_2"/>
    <property type="match status" value="1"/>
</dbReference>
<dbReference type="InterPro" id="IPR002912">
    <property type="entry name" value="ACT_dom"/>
</dbReference>
<feature type="domain" description="ACT" evidence="1">
    <location>
        <begin position="71"/>
        <end position="138"/>
    </location>
</feature>
<name>A0A806KNH7_9BACT</name>
<dbReference type="PROSITE" id="PS51671">
    <property type="entry name" value="ACT"/>
    <property type="match status" value="1"/>
</dbReference>
<reference evidence="2" key="1">
    <citation type="submission" date="2012-03" db="EMBL/GenBank/DDBJ databases">
        <title>Functional metagenomics reveals considerable lignocellulase gene clusters in the gut microbiome of a wood-feeding higher termite.</title>
        <authorList>
            <person name="Liu N."/>
        </authorList>
    </citation>
    <scope>NUCLEOTIDE SEQUENCE</scope>
</reference>
<dbReference type="PANTHER" id="PTHR40099">
    <property type="entry name" value="ACETOLACTATE SYNTHASE, SMALL SUBUNIT"/>
    <property type="match status" value="1"/>
</dbReference>